<feature type="compositionally biased region" description="Basic and acidic residues" evidence="1">
    <location>
        <begin position="484"/>
        <end position="500"/>
    </location>
</feature>
<proteinExistence type="predicted"/>
<dbReference type="InterPro" id="IPR050237">
    <property type="entry name" value="ATP-dep_AMP-bd_enzyme"/>
</dbReference>
<dbReference type="InterPro" id="IPR000873">
    <property type="entry name" value="AMP-dep_synth/lig_dom"/>
</dbReference>
<dbReference type="GO" id="GO:0016874">
    <property type="term" value="F:ligase activity"/>
    <property type="evidence" value="ECO:0007669"/>
    <property type="project" value="UniProtKB-KW"/>
</dbReference>
<organism evidence="4 5">
    <name type="scientific">Actinomadura miaoliensis</name>
    <dbReference type="NCBI Taxonomy" id="430685"/>
    <lineage>
        <taxon>Bacteria</taxon>
        <taxon>Bacillati</taxon>
        <taxon>Actinomycetota</taxon>
        <taxon>Actinomycetes</taxon>
        <taxon>Streptosporangiales</taxon>
        <taxon>Thermomonosporaceae</taxon>
        <taxon>Actinomadura</taxon>
    </lineage>
</organism>
<keyword evidence="4" id="KW-0436">Ligase</keyword>
<protein>
    <submittedName>
        <fullName evidence="4">Long-chain fatty acid--CoA ligase</fullName>
    </submittedName>
</protein>
<dbReference type="NCBIfam" id="NF004837">
    <property type="entry name" value="PRK06187.1"/>
    <property type="match status" value="1"/>
</dbReference>
<dbReference type="InterPro" id="IPR042099">
    <property type="entry name" value="ANL_N_sf"/>
</dbReference>
<dbReference type="CDD" id="cd17631">
    <property type="entry name" value="FACL_FadD13-like"/>
    <property type="match status" value="1"/>
</dbReference>
<sequence>MSPDRTALVFEDRALTYAQVHERTTRLADRLRAAGIGKGDRVAYLGPNHPAFVETMFATHLLGGIFVPLNFRLAAPEIDYMLGHSGAAVLVYGPQCASVVHACERTAGLDTVVALDGPADGELDYEQWLAAGDPAPIDVPVSHDDVACVLYTSGTTGRPKGATLTHGNLVWNCYNLLIGVDVAGDEVTLVSAPLFHVAALNQCLLPTFLKGGRSVIMPSWDVDECFDLIARHRVTWMFGVTTMFAALARSPRWKDADLSSVRSLMAGGASVPVSLIHAYQERGLTFCQGYGLTETAPGATFLEAAESLRKAGSAGVPVFFTNVRCVRPDLTDTDPGEPGEVIIQGPNVTPGYWNDPVATDRAFSEGGWFHSGDIARVDSDGFFHIIDRVKDMYISGGENVYPAEVEAAIFEHPAVAEVAVVGVPDTTWGETGRAFVVTTPGADLDLAGLRAFLTGRLAKYKIPAHLDIVAELPRTGSNKIQKGRLRETPLPDDPHHATRS</sequence>
<evidence type="ECO:0000313" key="4">
    <source>
        <dbReference type="EMBL" id="GAA4055550.1"/>
    </source>
</evidence>
<reference evidence="5" key="1">
    <citation type="journal article" date="2019" name="Int. J. Syst. Evol. Microbiol.">
        <title>The Global Catalogue of Microorganisms (GCM) 10K type strain sequencing project: providing services to taxonomists for standard genome sequencing and annotation.</title>
        <authorList>
            <consortium name="The Broad Institute Genomics Platform"/>
            <consortium name="The Broad Institute Genome Sequencing Center for Infectious Disease"/>
            <person name="Wu L."/>
            <person name="Ma J."/>
        </authorList>
    </citation>
    <scope>NUCLEOTIDE SEQUENCE [LARGE SCALE GENOMIC DNA]</scope>
    <source>
        <strain evidence="5">JCM 16702</strain>
    </source>
</reference>
<comment type="caution">
    <text evidence="4">The sequence shown here is derived from an EMBL/GenBank/DDBJ whole genome shotgun (WGS) entry which is preliminary data.</text>
</comment>
<dbReference type="Pfam" id="PF13193">
    <property type="entry name" value="AMP-binding_C"/>
    <property type="match status" value="1"/>
</dbReference>
<dbReference type="EMBL" id="BAAAZG010000001">
    <property type="protein sequence ID" value="GAA4055550.1"/>
    <property type="molecule type" value="Genomic_DNA"/>
</dbReference>
<feature type="domain" description="AMP-binding enzyme C-terminal" evidence="3">
    <location>
        <begin position="404"/>
        <end position="479"/>
    </location>
</feature>
<name>A0ABP7UYJ9_9ACTN</name>
<dbReference type="PROSITE" id="PS00455">
    <property type="entry name" value="AMP_BINDING"/>
    <property type="match status" value="1"/>
</dbReference>
<evidence type="ECO:0000256" key="1">
    <source>
        <dbReference type="SAM" id="MobiDB-lite"/>
    </source>
</evidence>
<dbReference type="SUPFAM" id="SSF56801">
    <property type="entry name" value="Acetyl-CoA synthetase-like"/>
    <property type="match status" value="1"/>
</dbReference>
<dbReference type="Pfam" id="PF00501">
    <property type="entry name" value="AMP-binding"/>
    <property type="match status" value="1"/>
</dbReference>
<feature type="region of interest" description="Disordered" evidence="1">
    <location>
        <begin position="479"/>
        <end position="500"/>
    </location>
</feature>
<dbReference type="Proteomes" id="UP001500683">
    <property type="component" value="Unassembled WGS sequence"/>
</dbReference>
<dbReference type="InterPro" id="IPR020845">
    <property type="entry name" value="AMP-binding_CS"/>
</dbReference>
<dbReference type="Gene3D" id="3.30.300.30">
    <property type="match status" value="1"/>
</dbReference>
<dbReference type="InterPro" id="IPR045851">
    <property type="entry name" value="AMP-bd_C_sf"/>
</dbReference>
<gene>
    <name evidence="4" type="ORF">GCM10022214_03550</name>
</gene>
<dbReference type="PANTHER" id="PTHR43767:SF1">
    <property type="entry name" value="NONRIBOSOMAL PEPTIDE SYNTHASE PES1 (EUROFUNG)-RELATED"/>
    <property type="match status" value="1"/>
</dbReference>
<evidence type="ECO:0000313" key="5">
    <source>
        <dbReference type="Proteomes" id="UP001500683"/>
    </source>
</evidence>
<dbReference type="PANTHER" id="PTHR43767">
    <property type="entry name" value="LONG-CHAIN-FATTY-ACID--COA LIGASE"/>
    <property type="match status" value="1"/>
</dbReference>
<evidence type="ECO:0000259" key="3">
    <source>
        <dbReference type="Pfam" id="PF13193"/>
    </source>
</evidence>
<evidence type="ECO:0000259" key="2">
    <source>
        <dbReference type="Pfam" id="PF00501"/>
    </source>
</evidence>
<feature type="domain" description="AMP-dependent synthetase/ligase" evidence="2">
    <location>
        <begin position="2"/>
        <end position="353"/>
    </location>
</feature>
<accession>A0ABP7UYJ9</accession>
<keyword evidence="5" id="KW-1185">Reference proteome</keyword>
<dbReference type="InterPro" id="IPR025110">
    <property type="entry name" value="AMP-bd_C"/>
</dbReference>
<dbReference type="Gene3D" id="3.40.50.12780">
    <property type="entry name" value="N-terminal domain of ligase-like"/>
    <property type="match status" value="1"/>
</dbReference>